<accession>A0A0S7BK64</accession>
<dbReference type="InterPro" id="IPR003749">
    <property type="entry name" value="ThiS/MoaD-like"/>
</dbReference>
<dbReference type="PANTHER" id="PTHR38031">
    <property type="entry name" value="SULFUR CARRIER PROTEIN SLR0821-RELATED"/>
    <property type="match status" value="1"/>
</dbReference>
<proteinExistence type="predicted"/>
<dbReference type="PANTHER" id="PTHR38031:SF1">
    <property type="entry name" value="SULFUR CARRIER PROTEIN CYSO"/>
    <property type="match status" value="1"/>
</dbReference>
<protein>
    <submittedName>
        <fullName evidence="1">MoaD family protein, archaeal</fullName>
    </submittedName>
</protein>
<dbReference type="InterPro" id="IPR010038">
    <property type="entry name" value="MoaD_arc-typ"/>
</dbReference>
<dbReference type="CDD" id="cd17505">
    <property type="entry name" value="Ubl_SAMP1_like"/>
    <property type="match status" value="1"/>
</dbReference>
<evidence type="ECO:0000313" key="1">
    <source>
        <dbReference type="EMBL" id="GAP14347.1"/>
    </source>
</evidence>
<dbReference type="STRING" id="360412.LARV_02115"/>
<organism evidence="1">
    <name type="scientific">Longilinea arvoryzae</name>
    <dbReference type="NCBI Taxonomy" id="360412"/>
    <lineage>
        <taxon>Bacteria</taxon>
        <taxon>Bacillati</taxon>
        <taxon>Chloroflexota</taxon>
        <taxon>Anaerolineae</taxon>
        <taxon>Anaerolineales</taxon>
        <taxon>Anaerolineaceae</taxon>
        <taxon>Longilinea</taxon>
    </lineage>
</organism>
<name>A0A0S7BK64_9CHLR</name>
<dbReference type="Pfam" id="PF02597">
    <property type="entry name" value="ThiS"/>
    <property type="match status" value="1"/>
</dbReference>
<dbReference type="NCBIfam" id="TIGR01687">
    <property type="entry name" value="moaD_arch"/>
    <property type="match status" value="1"/>
</dbReference>
<dbReference type="Gene3D" id="3.10.20.30">
    <property type="match status" value="1"/>
</dbReference>
<dbReference type="InterPro" id="IPR016155">
    <property type="entry name" value="Mopterin_synth/thiamin_S_b"/>
</dbReference>
<dbReference type="OrthoDB" id="9156098at2"/>
<evidence type="ECO:0000313" key="2">
    <source>
        <dbReference type="Proteomes" id="UP000055060"/>
    </source>
</evidence>
<gene>
    <name evidence="1" type="ORF">LARV_02115</name>
</gene>
<keyword evidence="2" id="KW-1185">Reference proteome</keyword>
<dbReference type="InterPro" id="IPR052045">
    <property type="entry name" value="Sulfur_Carrier/Prot_Modifier"/>
</dbReference>
<dbReference type="EMBL" id="DF967972">
    <property type="protein sequence ID" value="GAP14347.1"/>
    <property type="molecule type" value="Genomic_DNA"/>
</dbReference>
<dbReference type="RefSeq" id="WP_075073611.1">
    <property type="nucleotide sequence ID" value="NZ_DF967972.1"/>
</dbReference>
<sequence length="92" mass="10338">MKIRCYAYFRDILGSSSFDYDRTANSLGALLDDFSTRYGQPFRKWVYEPDGKTFSHMVIILINGKDARDLQGLDTPLSPNDTVVLFPPLAGG</sequence>
<dbReference type="AlphaFoldDB" id="A0A0S7BK64"/>
<dbReference type="Proteomes" id="UP000055060">
    <property type="component" value="Unassembled WGS sequence"/>
</dbReference>
<dbReference type="InterPro" id="IPR012675">
    <property type="entry name" value="Beta-grasp_dom_sf"/>
</dbReference>
<reference evidence="1" key="1">
    <citation type="submission" date="2015-07" db="EMBL/GenBank/DDBJ databases">
        <title>Draft Genome Sequences of Anaerolinea thermolimosa IMO-1, Bellilinea caldifistulae GOMI-1, Leptolinea tardivitalis YMTK-2, Levilinea saccharolytica KIBI-1,Longilinea arvoryzae KOME-1, Previously Described as Members of the Anaerolineaceae (Chloroflexi).</title>
        <authorList>
            <person name="Sekiguchi Y."/>
            <person name="Ohashi A."/>
            <person name="Matsuura N."/>
            <person name="Tourlousse M.D."/>
        </authorList>
    </citation>
    <scope>NUCLEOTIDE SEQUENCE [LARGE SCALE GENOMIC DNA]</scope>
    <source>
        <strain evidence="1">KOME-1</strain>
    </source>
</reference>
<dbReference type="SUPFAM" id="SSF54285">
    <property type="entry name" value="MoaD/ThiS"/>
    <property type="match status" value="1"/>
</dbReference>